<reference evidence="1 2" key="1">
    <citation type="journal article" date="2023" name="Sci. Data">
        <title>Genome assembly of the Korean intertidal mud-creeper Batillaria attramentaria.</title>
        <authorList>
            <person name="Patra A.K."/>
            <person name="Ho P.T."/>
            <person name="Jun S."/>
            <person name="Lee S.J."/>
            <person name="Kim Y."/>
            <person name="Won Y.J."/>
        </authorList>
    </citation>
    <scope>NUCLEOTIDE SEQUENCE [LARGE SCALE GENOMIC DNA]</scope>
    <source>
        <strain evidence="1">Wonlab-2016</strain>
    </source>
</reference>
<dbReference type="Proteomes" id="UP001519460">
    <property type="component" value="Unassembled WGS sequence"/>
</dbReference>
<sequence>MFETARNLVLTESVLAVPVAKEDTVRGGVAQSESVHVLVNGGDSASLQNGWYRFPVMRSRWGSCRTQSRDSWKRRMCLQQLG</sequence>
<comment type="caution">
    <text evidence="1">The sequence shown here is derived from an EMBL/GenBank/DDBJ whole genome shotgun (WGS) entry which is preliminary data.</text>
</comment>
<organism evidence="1 2">
    <name type="scientific">Batillaria attramentaria</name>
    <dbReference type="NCBI Taxonomy" id="370345"/>
    <lineage>
        <taxon>Eukaryota</taxon>
        <taxon>Metazoa</taxon>
        <taxon>Spiralia</taxon>
        <taxon>Lophotrochozoa</taxon>
        <taxon>Mollusca</taxon>
        <taxon>Gastropoda</taxon>
        <taxon>Caenogastropoda</taxon>
        <taxon>Sorbeoconcha</taxon>
        <taxon>Cerithioidea</taxon>
        <taxon>Batillariidae</taxon>
        <taxon>Batillaria</taxon>
    </lineage>
</organism>
<gene>
    <name evidence="1" type="ORF">BaRGS_00027513</name>
</gene>
<dbReference type="EMBL" id="JACVVK020000265">
    <property type="protein sequence ID" value="KAK7481253.1"/>
    <property type="molecule type" value="Genomic_DNA"/>
</dbReference>
<accession>A0ABD0K2Q2</accession>
<proteinExistence type="predicted"/>
<evidence type="ECO:0000313" key="2">
    <source>
        <dbReference type="Proteomes" id="UP001519460"/>
    </source>
</evidence>
<keyword evidence="2" id="KW-1185">Reference proteome</keyword>
<protein>
    <submittedName>
        <fullName evidence="1">Uncharacterized protein</fullName>
    </submittedName>
</protein>
<dbReference type="AlphaFoldDB" id="A0ABD0K2Q2"/>
<name>A0ABD0K2Q2_9CAEN</name>
<evidence type="ECO:0000313" key="1">
    <source>
        <dbReference type="EMBL" id="KAK7481253.1"/>
    </source>
</evidence>